<evidence type="ECO:0000313" key="14">
    <source>
        <dbReference type="Proteomes" id="UP000019460"/>
    </source>
</evidence>
<proteinExistence type="inferred from homology"/>
<evidence type="ECO:0000256" key="4">
    <source>
        <dbReference type="ARBA" id="ARBA00022909"/>
    </source>
</evidence>
<comment type="pathway">
    <text evidence="5">Cofactor biosynthesis; tetrahydrofolate biosynthesis; 4-aminobenzoate from chorismate: step 2/2.</text>
</comment>
<comment type="function">
    <text evidence="8">Involved in the biosynthesis of p-aminobenzoate (PABA), a precursor of tetrahydrofolate. Converts 4-amino-4-deoxychorismate into 4-aminobenzoate (PABA) and pyruvate.</text>
</comment>
<dbReference type="GO" id="GO:0008652">
    <property type="term" value="P:amino acid biosynthetic process"/>
    <property type="evidence" value="ECO:0007669"/>
    <property type="project" value="UniProtKB-ARBA"/>
</dbReference>
<dbReference type="eggNOG" id="COG0115">
    <property type="taxonomic scope" value="Bacteria"/>
</dbReference>
<evidence type="ECO:0000256" key="10">
    <source>
        <dbReference type="ARBA" id="ARBA00080135"/>
    </source>
</evidence>
<comment type="similarity">
    <text evidence="2 11">Belongs to the class-IV pyridoxal-phosphate-dependent aminotransferase family.</text>
</comment>
<dbReference type="GO" id="GO:0005829">
    <property type="term" value="C:cytosol"/>
    <property type="evidence" value="ECO:0007669"/>
    <property type="project" value="TreeGrafter"/>
</dbReference>
<evidence type="ECO:0000256" key="7">
    <source>
        <dbReference type="ARBA" id="ARBA00049529"/>
    </source>
</evidence>
<dbReference type="InterPro" id="IPR043131">
    <property type="entry name" value="BCAT-like_N"/>
</dbReference>
<dbReference type="Gene3D" id="3.20.10.10">
    <property type="entry name" value="D-amino Acid Aminotransferase, subunit A, domain 2"/>
    <property type="match status" value="1"/>
</dbReference>
<keyword evidence="3 12" id="KW-0663">Pyridoxal phosphate</keyword>
<dbReference type="InterPro" id="IPR050571">
    <property type="entry name" value="Class-IV_PLP-Dep_Aminotrnsfr"/>
</dbReference>
<dbReference type="CDD" id="cd01558">
    <property type="entry name" value="D-AAT_like"/>
    <property type="match status" value="1"/>
</dbReference>
<keyword evidence="13" id="KW-0032">Aminotransferase</keyword>
<comment type="caution">
    <text evidence="13">The sequence shown here is derived from an EMBL/GenBank/DDBJ whole genome shotgun (WGS) entry which is preliminary data.</text>
</comment>
<evidence type="ECO:0000256" key="1">
    <source>
        <dbReference type="ARBA" id="ARBA00001933"/>
    </source>
</evidence>
<dbReference type="SUPFAM" id="SSF56752">
    <property type="entry name" value="D-aminoacid aminotransferase-like PLP-dependent enzymes"/>
    <property type="match status" value="1"/>
</dbReference>
<reference evidence="13 14" key="1">
    <citation type="submission" date="2012-11" db="EMBL/GenBank/DDBJ databases">
        <title>Genome assembly of Thiorhodococcus sp. AK35.</title>
        <authorList>
            <person name="Nupur N."/>
            <person name="Khatri I."/>
            <person name="Subramanian S."/>
            <person name="Pinnaka A."/>
        </authorList>
    </citation>
    <scope>NUCLEOTIDE SEQUENCE [LARGE SCALE GENOMIC DNA]</scope>
    <source>
        <strain evidence="13 14">AK35</strain>
    </source>
</reference>
<dbReference type="Pfam" id="PF01063">
    <property type="entry name" value="Aminotran_4"/>
    <property type="match status" value="1"/>
</dbReference>
<evidence type="ECO:0000256" key="11">
    <source>
        <dbReference type="RuleBase" id="RU004106"/>
    </source>
</evidence>
<evidence type="ECO:0000256" key="5">
    <source>
        <dbReference type="ARBA" id="ARBA00035633"/>
    </source>
</evidence>
<evidence type="ECO:0000256" key="6">
    <source>
        <dbReference type="ARBA" id="ARBA00035676"/>
    </source>
</evidence>
<evidence type="ECO:0000313" key="13">
    <source>
        <dbReference type="EMBL" id="EXJ17231.1"/>
    </source>
</evidence>
<keyword evidence="4" id="KW-0289">Folate biosynthesis</keyword>
<comment type="cofactor">
    <cofactor evidence="1 12">
        <name>pyridoxal 5'-phosphate</name>
        <dbReference type="ChEBI" id="CHEBI:597326"/>
    </cofactor>
</comment>
<name>W9VJP7_9GAMM</name>
<dbReference type="GO" id="GO:0008483">
    <property type="term" value="F:transaminase activity"/>
    <property type="evidence" value="ECO:0007669"/>
    <property type="project" value="UniProtKB-KW"/>
</dbReference>
<dbReference type="InterPro" id="IPR001544">
    <property type="entry name" value="Aminotrans_IV"/>
</dbReference>
<evidence type="ECO:0000256" key="12">
    <source>
        <dbReference type="RuleBase" id="RU004516"/>
    </source>
</evidence>
<keyword evidence="14" id="KW-1185">Reference proteome</keyword>
<dbReference type="EC" id="4.1.3.38" evidence="6"/>
<dbReference type="GO" id="GO:0008696">
    <property type="term" value="F:4-amino-4-deoxychorismate lyase activity"/>
    <property type="evidence" value="ECO:0007669"/>
    <property type="project" value="UniProtKB-EC"/>
</dbReference>
<gene>
    <name evidence="13" type="ORF">D779_0058</name>
</gene>
<dbReference type="Gene3D" id="3.30.470.10">
    <property type="match status" value="1"/>
</dbReference>
<dbReference type="PROSITE" id="PS00770">
    <property type="entry name" value="AA_TRANSFER_CLASS_4"/>
    <property type="match status" value="1"/>
</dbReference>
<dbReference type="InterPro" id="IPR036038">
    <property type="entry name" value="Aminotransferase-like"/>
</dbReference>
<sequence length="292" mass="32745">MNADNNEAQVYLNGQFIPADQARIPIMDRGFLFGDGVYEVVPSYGGHFLGLEPHLDRLDSSLDAIRLRNPLSRESWRSVMRRLIGAPPAPDQSVYLQVTRGVAPVRDHLCPEDVEPTVFAVANPIKPRRPEIATQGVTCITRPDIRWLRGEIKSISLLAAVMMRREAEDEGALEAIMVRDGMVTEGAVSNVFMVHRGRLITPPTGHLLLTGVTRQLALALAREHDLEFLETQIPIDDLREADEIWLSSSTREVLPVTRLDGQPVGNGRPGPMWQRMDALYQQYKEEVRLGRI</sequence>
<dbReference type="GO" id="GO:0046656">
    <property type="term" value="P:folic acid biosynthetic process"/>
    <property type="evidence" value="ECO:0007669"/>
    <property type="project" value="UniProtKB-KW"/>
</dbReference>
<evidence type="ECO:0000256" key="8">
    <source>
        <dbReference type="ARBA" id="ARBA00054027"/>
    </source>
</evidence>
<accession>W9VJP7</accession>
<dbReference type="InterPro" id="IPR018300">
    <property type="entry name" value="Aminotrans_IV_CS"/>
</dbReference>
<dbReference type="InterPro" id="IPR043132">
    <property type="entry name" value="BCAT-like_C"/>
</dbReference>
<dbReference type="EMBL" id="AONC01000001">
    <property type="protein sequence ID" value="EXJ17231.1"/>
    <property type="molecule type" value="Genomic_DNA"/>
</dbReference>
<organism evidence="13 14">
    <name type="scientific">Imhoffiella purpurea</name>
    <dbReference type="NCBI Taxonomy" id="1249627"/>
    <lineage>
        <taxon>Bacteria</taxon>
        <taxon>Pseudomonadati</taxon>
        <taxon>Pseudomonadota</taxon>
        <taxon>Gammaproteobacteria</taxon>
        <taxon>Chromatiales</taxon>
        <taxon>Chromatiaceae</taxon>
        <taxon>Imhoffiella</taxon>
    </lineage>
</organism>
<evidence type="ECO:0000256" key="9">
    <source>
        <dbReference type="ARBA" id="ARBA00069174"/>
    </source>
</evidence>
<dbReference type="PANTHER" id="PTHR42743">
    <property type="entry name" value="AMINO-ACID AMINOTRANSFERASE"/>
    <property type="match status" value="1"/>
</dbReference>
<dbReference type="PATRIC" id="fig|1249627.3.peg.57"/>
<dbReference type="PANTHER" id="PTHR42743:SF10">
    <property type="entry name" value="D-ALANINE AMINOTRANSFERASE"/>
    <property type="match status" value="1"/>
</dbReference>
<keyword evidence="13" id="KW-0808">Transferase</keyword>
<evidence type="ECO:0000256" key="3">
    <source>
        <dbReference type="ARBA" id="ARBA00022898"/>
    </source>
</evidence>
<dbReference type="AlphaFoldDB" id="W9VJP7"/>
<dbReference type="STRING" id="1249627.D779_0058"/>
<comment type="catalytic activity">
    <reaction evidence="7">
        <text>4-amino-4-deoxychorismate = 4-aminobenzoate + pyruvate + H(+)</text>
        <dbReference type="Rhea" id="RHEA:16201"/>
        <dbReference type="ChEBI" id="CHEBI:15361"/>
        <dbReference type="ChEBI" id="CHEBI:15378"/>
        <dbReference type="ChEBI" id="CHEBI:17836"/>
        <dbReference type="ChEBI" id="CHEBI:58406"/>
        <dbReference type="EC" id="4.1.3.38"/>
    </reaction>
</comment>
<evidence type="ECO:0000256" key="2">
    <source>
        <dbReference type="ARBA" id="ARBA00009320"/>
    </source>
</evidence>
<dbReference type="Proteomes" id="UP000019460">
    <property type="component" value="Unassembled WGS sequence"/>
</dbReference>
<protein>
    <recommendedName>
        <fullName evidence="9">Aminodeoxychorismate lyase</fullName>
        <ecNumber evidence="6">4.1.3.38</ecNumber>
    </recommendedName>
    <alternativeName>
        <fullName evidence="10">4-amino-4-deoxychorismate lyase</fullName>
    </alternativeName>
</protein>
<dbReference type="FunFam" id="3.20.10.10:FF:000002">
    <property type="entry name" value="D-alanine aminotransferase"/>
    <property type="match status" value="1"/>
</dbReference>